<accession>A0A7M2X1Z1</accession>
<organism evidence="3 4">
    <name type="scientific">Humisphaera borealis</name>
    <dbReference type="NCBI Taxonomy" id="2807512"/>
    <lineage>
        <taxon>Bacteria</taxon>
        <taxon>Pseudomonadati</taxon>
        <taxon>Planctomycetota</taxon>
        <taxon>Phycisphaerae</taxon>
        <taxon>Tepidisphaerales</taxon>
        <taxon>Tepidisphaeraceae</taxon>
        <taxon>Humisphaera</taxon>
    </lineage>
</organism>
<dbReference type="EMBL" id="CP063458">
    <property type="protein sequence ID" value="QOV91695.1"/>
    <property type="molecule type" value="Genomic_DNA"/>
</dbReference>
<keyword evidence="4" id="KW-1185">Reference proteome</keyword>
<dbReference type="Pfam" id="PF14100">
    <property type="entry name" value="DUF6807"/>
    <property type="match status" value="1"/>
</dbReference>
<evidence type="ECO:0000313" key="3">
    <source>
        <dbReference type="EMBL" id="QOV91695.1"/>
    </source>
</evidence>
<evidence type="ECO:0000313" key="4">
    <source>
        <dbReference type="Proteomes" id="UP000593765"/>
    </source>
</evidence>
<feature type="region of interest" description="Disordered" evidence="1">
    <location>
        <begin position="304"/>
        <end position="352"/>
    </location>
</feature>
<dbReference type="RefSeq" id="WP_206295000.1">
    <property type="nucleotide sequence ID" value="NZ_CP063458.1"/>
</dbReference>
<keyword evidence="2" id="KW-0732">Signal</keyword>
<evidence type="ECO:0000256" key="2">
    <source>
        <dbReference type="SAM" id="SignalP"/>
    </source>
</evidence>
<protein>
    <submittedName>
        <fullName evidence="3">PmoA family protein</fullName>
    </submittedName>
</protein>
<feature type="chain" id="PRO_5034130542" evidence="2">
    <location>
        <begin position="27"/>
        <end position="352"/>
    </location>
</feature>
<dbReference type="Proteomes" id="UP000593765">
    <property type="component" value="Chromosome"/>
</dbReference>
<proteinExistence type="predicted"/>
<sequence length="352" mass="38423">MKRRTFLTSVLAGSLVAASLPGLARAADAGFSFDDKKGEHLDVLLDGKVVTRYMYAHDTSTKERAAETYKPYLHVFDAEGKAPITKGPGGQFTHHRGIFIGWNKITFEGKSYDRWHMKAGDIVHQSFSGQKADAAEASFSSNTIWQADKPDRAIIEEERTMTVRRGGAGRIVIDFTSKLKAPNGEVKLDGDPEHAGIHFRPANEVDLSAGVYVYPKENADAHKDKDYPWVGQTFKLNGNSYSVVEMSHPTNPTGTRWSAYRNYGRFGAFPTATIKQGDTLTVKYRFVIADGPMPSTEAIQKSYDEFAGATTPSPVPMVTVKPAEGSKPSAPKKAPAEGKPTDQPAKAGNPLK</sequence>
<dbReference type="AlphaFoldDB" id="A0A7M2X1Z1"/>
<feature type="signal peptide" evidence="2">
    <location>
        <begin position="1"/>
        <end position="26"/>
    </location>
</feature>
<reference evidence="3 4" key="1">
    <citation type="submission" date="2020-10" db="EMBL/GenBank/DDBJ databases">
        <title>Wide distribution of Phycisphaera-like planctomycetes from WD2101 soil group in peatlands and genome analysis of the first cultivated representative.</title>
        <authorList>
            <person name="Dedysh S.N."/>
            <person name="Beletsky A.V."/>
            <person name="Ivanova A."/>
            <person name="Kulichevskaya I.S."/>
            <person name="Suzina N.E."/>
            <person name="Philippov D.A."/>
            <person name="Rakitin A.L."/>
            <person name="Mardanov A.V."/>
            <person name="Ravin N.V."/>
        </authorList>
    </citation>
    <scope>NUCLEOTIDE SEQUENCE [LARGE SCALE GENOMIC DNA]</scope>
    <source>
        <strain evidence="3 4">M1803</strain>
    </source>
</reference>
<dbReference type="KEGG" id="hbs:IPV69_10155"/>
<evidence type="ECO:0000256" key="1">
    <source>
        <dbReference type="SAM" id="MobiDB-lite"/>
    </source>
</evidence>
<gene>
    <name evidence="3" type="ORF">IPV69_10155</name>
</gene>
<dbReference type="InterPro" id="IPR029475">
    <property type="entry name" value="DUF6807"/>
</dbReference>
<name>A0A7M2X1Z1_9BACT</name>